<protein>
    <submittedName>
        <fullName evidence="1">Uncharacterized protein</fullName>
    </submittedName>
</protein>
<name>A0A6B0TS46_IXORI</name>
<reference evidence="1" key="1">
    <citation type="submission" date="2019-12" db="EMBL/GenBank/DDBJ databases">
        <title>An insight into the sialome of adult female Ixodes ricinus ticks feeding for 6 days.</title>
        <authorList>
            <person name="Perner J."/>
            <person name="Ribeiro J.M.C."/>
        </authorList>
    </citation>
    <scope>NUCLEOTIDE SEQUENCE</scope>
    <source>
        <strain evidence="1">Semi-engorged</strain>
        <tissue evidence="1">Salivary glands</tissue>
    </source>
</reference>
<proteinExistence type="predicted"/>
<sequence length="70" mass="8442">MKMTTSCIFTKIFKKSMWAMKGFFFYYFLCRAAFIGLLFSSFTLFSKILSVWQCFECRTRISAHIHERKE</sequence>
<evidence type="ECO:0000313" key="1">
    <source>
        <dbReference type="EMBL" id="MXU82709.1"/>
    </source>
</evidence>
<dbReference type="EMBL" id="GIFC01000626">
    <property type="protein sequence ID" value="MXU82709.1"/>
    <property type="molecule type" value="Transcribed_RNA"/>
</dbReference>
<organism evidence="1">
    <name type="scientific">Ixodes ricinus</name>
    <name type="common">Common tick</name>
    <name type="synonym">Acarus ricinus</name>
    <dbReference type="NCBI Taxonomy" id="34613"/>
    <lineage>
        <taxon>Eukaryota</taxon>
        <taxon>Metazoa</taxon>
        <taxon>Ecdysozoa</taxon>
        <taxon>Arthropoda</taxon>
        <taxon>Chelicerata</taxon>
        <taxon>Arachnida</taxon>
        <taxon>Acari</taxon>
        <taxon>Parasitiformes</taxon>
        <taxon>Ixodida</taxon>
        <taxon>Ixodoidea</taxon>
        <taxon>Ixodidae</taxon>
        <taxon>Ixodinae</taxon>
        <taxon>Ixodes</taxon>
    </lineage>
</organism>
<accession>A0A6B0TS46</accession>
<dbReference type="AlphaFoldDB" id="A0A6B0TS46"/>